<reference evidence="2" key="1">
    <citation type="journal article" date="2011" name="Nature">
        <title>Genome sequence and analysis of the tuber crop potato.</title>
        <authorList>
            <consortium name="The Potato Genome Sequencing Consortium"/>
        </authorList>
    </citation>
    <scope>NUCLEOTIDE SEQUENCE [LARGE SCALE GENOMIC DNA]</scope>
    <source>
        <strain evidence="2">cv. DM1-3 516 R44</strain>
    </source>
</reference>
<keyword evidence="2" id="KW-1185">Reference proteome</keyword>
<sequence>MLGYPLKASITSAENCNKANFLVLSRLPFLQELKGKMLGSDISRARDVVKLEFLAGC</sequence>
<evidence type="ECO:0000313" key="2">
    <source>
        <dbReference type="Proteomes" id="UP000011115"/>
    </source>
</evidence>
<dbReference type="Gramene" id="PGSC0003DMT400080053">
    <property type="protein sequence ID" value="PGSC0003DMT400080053"/>
    <property type="gene ID" value="PGSC0003DMG402031172"/>
</dbReference>
<evidence type="ECO:0000313" key="1">
    <source>
        <dbReference type="EnsemblPlants" id="PGSC0003DMT400080053"/>
    </source>
</evidence>
<proteinExistence type="predicted"/>
<accession>M1D2X4</accession>
<dbReference type="ExpressionAtlas" id="M1D2X4">
    <property type="expression patterns" value="baseline"/>
</dbReference>
<name>M1D2X4_SOLTU</name>
<dbReference type="AlphaFoldDB" id="M1D2X4"/>
<dbReference type="Proteomes" id="UP000011115">
    <property type="component" value="Unassembled WGS sequence"/>
</dbReference>
<reference evidence="1" key="2">
    <citation type="submission" date="2015-06" db="UniProtKB">
        <authorList>
            <consortium name="EnsemblPlants"/>
        </authorList>
    </citation>
    <scope>IDENTIFICATION</scope>
    <source>
        <strain evidence="1">DM1-3 516 R44</strain>
    </source>
</reference>
<protein>
    <submittedName>
        <fullName evidence="1">Glycosyltransferase</fullName>
    </submittedName>
</protein>
<dbReference type="EnsemblPlants" id="PGSC0003DMT400080053">
    <property type="protein sequence ID" value="PGSC0003DMT400080053"/>
    <property type="gene ID" value="PGSC0003DMG402031172"/>
</dbReference>
<dbReference type="HOGENOM" id="CLU_3000172_0_0_1"/>
<organism evidence="1 2">
    <name type="scientific">Solanum tuberosum</name>
    <name type="common">Potato</name>
    <dbReference type="NCBI Taxonomy" id="4113"/>
    <lineage>
        <taxon>Eukaryota</taxon>
        <taxon>Viridiplantae</taxon>
        <taxon>Streptophyta</taxon>
        <taxon>Embryophyta</taxon>
        <taxon>Tracheophyta</taxon>
        <taxon>Spermatophyta</taxon>
        <taxon>Magnoliopsida</taxon>
        <taxon>eudicotyledons</taxon>
        <taxon>Gunneridae</taxon>
        <taxon>Pentapetalae</taxon>
        <taxon>asterids</taxon>
        <taxon>lamiids</taxon>
        <taxon>Solanales</taxon>
        <taxon>Solanaceae</taxon>
        <taxon>Solanoideae</taxon>
        <taxon>Solaneae</taxon>
        <taxon>Solanum</taxon>
    </lineage>
</organism>